<dbReference type="InterPro" id="IPR001087">
    <property type="entry name" value="GDSL"/>
</dbReference>
<dbReference type="Gene3D" id="3.40.50.1110">
    <property type="entry name" value="SGNH hydrolase"/>
    <property type="match status" value="1"/>
</dbReference>
<feature type="compositionally biased region" description="Low complexity" evidence="3">
    <location>
        <begin position="210"/>
        <end position="221"/>
    </location>
</feature>
<protein>
    <submittedName>
        <fullName evidence="4">Uncharacterized protein</fullName>
    </submittedName>
</protein>
<feature type="region of interest" description="Disordered" evidence="3">
    <location>
        <begin position="98"/>
        <end position="247"/>
    </location>
</feature>
<organism evidence="4 5">
    <name type="scientific">Ilex paraguariensis</name>
    <name type="common">yerba mate</name>
    <dbReference type="NCBI Taxonomy" id="185542"/>
    <lineage>
        <taxon>Eukaryota</taxon>
        <taxon>Viridiplantae</taxon>
        <taxon>Streptophyta</taxon>
        <taxon>Embryophyta</taxon>
        <taxon>Tracheophyta</taxon>
        <taxon>Spermatophyta</taxon>
        <taxon>Magnoliopsida</taxon>
        <taxon>eudicotyledons</taxon>
        <taxon>Gunneridae</taxon>
        <taxon>Pentapetalae</taxon>
        <taxon>asterids</taxon>
        <taxon>campanulids</taxon>
        <taxon>Aquifoliales</taxon>
        <taxon>Aquifoliaceae</taxon>
        <taxon>Ilex</taxon>
    </lineage>
</organism>
<evidence type="ECO:0000313" key="5">
    <source>
        <dbReference type="Proteomes" id="UP001642360"/>
    </source>
</evidence>
<keyword evidence="5" id="KW-1185">Reference proteome</keyword>
<evidence type="ECO:0000256" key="1">
    <source>
        <dbReference type="ARBA" id="ARBA00008668"/>
    </source>
</evidence>
<feature type="compositionally biased region" description="Polar residues" evidence="3">
    <location>
        <begin position="229"/>
        <end position="240"/>
    </location>
</feature>
<feature type="compositionally biased region" description="Polar residues" evidence="3">
    <location>
        <begin position="109"/>
        <end position="121"/>
    </location>
</feature>
<accession>A0ABC8UAC8</accession>
<dbReference type="EMBL" id="CAUOFW020007286">
    <property type="protein sequence ID" value="CAK9178714.1"/>
    <property type="molecule type" value="Genomic_DNA"/>
</dbReference>
<gene>
    <name evidence="4" type="ORF">ILEXP_LOCUS48638</name>
</gene>
<comment type="caution">
    <text evidence="4">The sequence shown here is derived from an EMBL/GenBank/DDBJ whole genome shotgun (WGS) entry which is preliminary data.</text>
</comment>
<dbReference type="PANTHER" id="PTHR22835:SF532">
    <property type="entry name" value="SERINE-RICH ADHESIN FOR PLATELETS-LIKE ISOFORM X1"/>
    <property type="match status" value="1"/>
</dbReference>
<evidence type="ECO:0000256" key="2">
    <source>
        <dbReference type="ARBA" id="ARBA00023180"/>
    </source>
</evidence>
<name>A0ABC8UAC8_9AQUA</name>
<comment type="similarity">
    <text evidence="1">Belongs to the 'GDSL' lipolytic enzyme family.</text>
</comment>
<dbReference type="Proteomes" id="UP001642360">
    <property type="component" value="Unassembled WGS sequence"/>
</dbReference>
<keyword evidence="2" id="KW-0325">Glycoprotein</keyword>
<dbReference type="InterPro" id="IPR036514">
    <property type="entry name" value="SGNH_hydro_sf"/>
</dbReference>
<dbReference type="Pfam" id="PF00657">
    <property type="entry name" value="Lipase_GDSL"/>
    <property type="match status" value="1"/>
</dbReference>
<dbReference type="AlphaFoldDB" id="A0ABC8UAC8"/>
<feature type="compositionally biased region" description="Low complexity" evidence="3">
    <location>
        <begin position="130"/>
        <end position="155"/>
    </location>
</feature>
<evidence type="ECO:0000313" key="4">
    <source>
        <dbReference type="EMBL" id="CAK9178714.1"/>
    </source>
</evidence>
<evidence type="ECO:0000256" key="3">
    <source>
        <dbReference type="SAM" id="MobiDB-lite"/>
    </source>
</evidence>
<reference evidence="4 5" key="1">
    <citation type="submission" date="2024-02" db="EMBL/GenBank/DDBJ databases">
        <authorList>
            <person name="Vignale AGUSTIN F."/>
            <person name="Sosa J E."/>
            <person name="Modenutti C."/>
        </authorList>
    </citation>
    <scope>NUCLEOTIDE SEQUENCE [LARGE SCALE GENOMIC DNA]</scope>
</reference>
<proteinExistence type="inferred from homology"/>
<sequence length="550" mass="58447">MRLIQSQQGQILSLRTSPLVLGHPSPSNDHLSSLLRAWRSCRGLPMAMLLPEKAYIYAFIPFNKDCFSKIYAFGDSYTDTGNAYWLGGLTIPVGATSGKPTNPPPCAGVTNSPPSSTTSRKVATPPPFASVTNSPQSSTTPPSAGSTNSPNSPTATNPPPSPGVTNSPQSSTTPPSAGSTNSPNSPTTTNPPPSPVVTNSPQSSTPPPSAGSTNSPNSPTTTNPPPSVGATNSTHSSTTDGKPANRLSDGRLVIDFVCESLSLPPLPPYKDSSANFTHGCNFAIAGSTSLSSDYFIKETLFKNLVWKGIPMSLQTQIDWFTKFRSDIGCKGKDSRSCNAEMENTLFWIGGMGISDYVRTSKGSLISFQSLTDMSISHVSKLLETLLGGGAKYIVVQGLPPVGCLPIAISLCPLHKLDRMGCSVPVNAAIMFHNQILQKKLQKLQKQYPHCSIIYADYWNAFLTILTNLKKFGFDEPLKACCGAGGGNLNFNMETICGSPGTSTCTDPSKHISWDGIHLTEAMNKQLTDLLLNQGFCQPSFSDLIKSKSGI</sequence>
<dbReference type="PANTHER" id="PTHR22835">
    <property type="entry name" value="ZINC FINGER FYVE DOMAIN CONTAINING PROTEIN"/>
    <property type="match status" value="1"/>
</dbReference>
<feature type="compositionally biased region" description="Low complexity" evidence="3">
    <location>
        <begin position="165"/>
        <end position="188"/>
    </location>
</feature>